<feature type="transmembrane region" description="Helical" evidence="9">
    <location>
        <begin position="179"/>
        <end position="200"/>
    </location>
</feature>
<dbReference type="InterPro" id="IPR011006">
    <property type="entry name" value="CheY-like_superfamily"/>
</dbReference>
<evidence type="ECO:0000259" key="12">
    <source>
        <dbReference type="PROSITE" id="PS50112"/>
    </source>
</evidence>
<dbReference type="GO" id="GO:0000155">
    <property type="term" value="F:phosphorelay sensor kinase activity"/>
    <property type="evidence" value="ECO:0007669"/>
    <property type="project" value="InterPro"/>
</dbReference>
<dbReference type="RefSeq" id="WP_117895956.1">
    <property type="nucleotide sequence ID" value="NZ_CABJCV010000025.1"/>
</dbReference>
<dbReference type="Pfam" id="PF00072">
    <property type="entry name" value="Response_reg"/>
    <property type="match status" value="2"/>
</dbReference>
<evidence type="ECO:0000256" key="5">
    <source>
        <dbReference type="ARBA" id="ARBA00022777"/>
    </source>
</evidence>
<dbReference type="SMART" id="SM00448">
    <property type="entry name" value="REC"/>
    <property type="match status" value="2"/>
</dbReference>
<evidence type="ECO:0000256" key="7">
    <source>
        <dbReference type="ARBA" id="ARBA00074306"/>
    </source>
</evidence>
<dbReference type="InterPro" id="IPR036097">
    <property type="entry name" value="HisK_dim/P_sf"/>
</dbReference>
<dbReference type="PRINTS" id="PR00344">
    <property type="entry name" value="BCTRLSENSOR"/>
</dbReference>
<dbReference type="PROSITE" id="PS50112">
    <property type="entry name" value="PAS"/>
    <property type="match status" value="1"/>
</dbReference>
<dbReference type="Gene3D" id="3.40.50.2300">
    <property type="match status" value="2"/>
</dbReference>
<evidence type="ECO:0000256" key="3">
    <source>
        <dbReference type="ARBA" id="ARBA00012438"/>
    </source>
</evidence>
<feature type="domain" description="Response regulatory" evidence="11">
    <location>
        <begin position="743"/>
        <end position="864"/>
    </location>
</feature>
<dbReference type="Pfam" id="PF02518">
    <property type="entry name" value="HATPase_c"/>
    <property type="match status" value="1"/>
</dbReference>
<dbReference type="InterPro" id="IPR003661">
    <property type="entry name" value="HisK_dim/P_dom"/>
</dbReference>
<evidence type="ECO:0000259" key="10">
    <source>
        <dbReference type="PROSITE" id="PS50109"/>
    </source>
</evidence>
<dbReference type="SUPFAM" id="SSF52172">
    <property type="entry name" value="CheY-like"/>
    <property type="match status" value="2"/>
</dbReference>
<feature type="transmembrane region" description="Helical" evidence="9">
    <location>
        <begin position="12"/>
        <end position="33"/>
    </location>
</feature>
<proteinExistence type="inferred from homology"/>
<evidence type="ECO:0000256" key="1">
    <source>
        <dbReference type="ARBA" id="ARBA00000085"/>
    </source>
</evidence>
<keyword evidence="9" id="KW-0812">Transmembrane</keyword>
<dbReference type="InterPro" id="IPR003594">
    <property type="entry name" value="HATPase_dom"/>
</dbReference>
<dbReference type="CDD" id="cd16922">
    <property type="entry name" value="HATPase_EvgS-ArcB-TorS-like"/>
    <property type="match status" value="1"/>
</dbReference>
<dbReference type="InterPro" id="IPR000014">
    <property type="entry name" value="PAS"/>
</dbReference>
<reference evidence="13 14" key="1">
    <citation type="submission" date="2018-08" db="EMBL/GenBank/DDBJ databases">
        <title>A genome reference for cultivated species of the human gut microbiota.</title>
        <authorList>
            <person name="Zou Y."/>
            <person name="Xue W."/>
            <person name="Luo G."/>
        </authorList>
    </citation>
    <scope>NUCLEOTIDE SEQUENCE [LARGE SCALE GENOMIC DNA]</scope>
    <source>
        <strain evidence="13 14">AF24-29</strain>
    </source>
</reference>
<feature type="modified residue" description="4-aspartylphosphate" evidence="8">
    <location>
        <position position="654"/>
    </location>
</feature>
<dbReference type="InterPro" id="IPR004358">
    <property type="entry name" value="Sig_transdc_His_kin-like_C"/>
</dbReference>
<comment type="similarity">
    <text evidence="2">In the N-terminal section; belongs to the phytochrome family.</text>
</comment>
<keyword evidence="4 8" id="KW-0597">Phosphoprotein</keyword>
<feature type="domain" description="Response regulatory" evidence="11">
    <location>
        <begin position="600"/>
        <end position="720"/>
    </location>
</feature>
<comment type="caution">
    <text evidence="13">The sequence shown here is derived from an EMBL/GenBank/DDBJ whole genome shotgun (WGS) entry which is preliminary data.</text>
</comment>
<keyword evidence="5 13" id="KW-0808">Transferase</keyword>
<dbReference type="SUPFAM" id="SSF47384">
    <property type="entry name" value="Homodimeric domain of signal transducing histidine kinase"/>
    <property type="match status" value="1"/>
</dbReference>
<sequence>MKSYFASKKATAAGTLIICVISIIFTLSSIYSIRNMEIAASRIYEHPYTVSNSSREMRSRLLDMKQFISIFLTDSFHSVEETEALLEARYALQQESLDKITEKYLGPADDTKKLQEKMDELIAEQSQLLYSVPDYSEAEINDYLNEYIYPIYDEVSETLTTIITFANQKVLALEKEMKYTSVLAISTAVLLSLFIIILSIQNSRHMERRRVHDVADREKMFDLLSNNVDDVFFIYNLKEKWMEYISPNCERILGLNEDQLQQYDAFTATLSENDQAALYQLFHSGILRSQAEISLKMEGQGIRDKWLLLKAYPILVNDQVVRYIISIGDQTDALLAQQNLRDALTLAQKANDAKKDFLSRMSHEIRTPMNAIIGMATIAAANIHDQNRVEDCLAKIGFSSKHLLSLINDVLDMSKIEEGKLTMSHEPFEFRQLIQSITSIIDSQARSRNQNFEATVVDFTEEMVVGDAMRVNQILLNLLSNAVKFTPENGKIRLEVRQIGIRNNQVRIRFTVSDTGIGMNENFLQRLYMPFEQADSMISQRFGGTGLGMSITKNLVSLLGGTIQVFSKENEGTTFIVELSFERMDAPALTSTVERLNQLNVLVVDDDQDTCIHTSLLLERMGILAKWVLKGEEAVKIIIDAHGSDNEYDVCFIDWQMPDMDGIETARRIRKYVGADTLIIIISAYDWTPIEQAAREAGVNAFISKPMFASTIYNTLMTVTRRPTYEKPEEKETVKPRELAGKRVLLVEDNELNMEIATEILKMADVKVECVNNGREAVDQVLNSEAGYYDLVLMDIQMPIMNGYEATQAIRNSNHPNAKSLPILAMTANAFVEDIALAKEAGMNAHIAKPIDVSQLYTTLTQILQETPDGDSDNGVLEN</sequence>
<dbReference type="SUPFAM" id="SSF55785">
    <property type="entry name" value="PYP-like sensor domain (PAS domain)"/>
    <property type="match status" value="1"/>
</dbReference>
<keyword evidence="9" id="KW-1133">Transmembrane helix</keyword>
<name>A0A412FL98_9FIRM</name>
<organism evidence="13 14">
    <name type="scientific">Holdemania filiformis</name>
    <dbReference type="NCBI Taxonomy" id="61171"/>
    <lineage>
        <taxon>Bacteria</taxon>
        <taxon>Bacillati</taxon>
        <taxon>Bacillota</taxon>
        <taxon>Erysipelotrichia</taxon>
        <taxon>Erysipelotrichales</taxon>
        <taxon>Erysipelotrichaceae</taxon>
        <taxon>Holdemania</taxon>
    </lineage>
</organism>
<dbReference type="Pfam" id="PF00512">
    <property type="entry name" value="HisKA"/>
    <property type="match status" value="1"/>
</dbReference>
<dbReference type="FunFam" id="3.30.565.10:FF:000010">
    <property type="entry name" value="Sensor histidine kinase RcsC"/>
    <property type="match status" value="1"/>
</dbReference>
<evidence type="ECO:0000313" key="14">
    <source>
        <dbReference type="Proteomes" id="UP000284178"/>
    </source>
</evidence>
<evidence type="ECO:0000256" key="4">
    <source>
        <dbReference type="ARBA" id="ARBA00022553"/>
    </source>
</evidence>
<dbReference type="InterPro" id="IPR005467">
    <property type="entry name" value="His_kinase_dom"/>
</dbReference>
<evidence type="ECO:0000256" key="8">
    <source>
        <dbReference type="PROSITE-ProRule" id="PRU00169"/>
    </source>
</evidence>
<dbReference type="Proteomes" id="UP000284178">
    <property type="component" value="Unassembled WGS sequence"/>
</dbReference>
<evidence type="ECO:0000313" key="13">
    <source>
        <dbReference type="EMBL" id="RGR68939.1"/>
    </source>
</evidence>
<keyword evidence="5 13" id="KW-0418">Kinase</keyword>
<dbReference type="AlphaFoldDB" id="A0A412FL98"/>
<dbReference type="EC" id="2.7.13.3" evidence="3"/>
<dbReference type="PROSITE" id="PS50109">
    <property type="entry name" value="HIS_KIN"/>
    <property type="match status" value="1"/>
</dbReference>
<comment type="catalytic activity">
    <reaction evidence="1">
        <text>ATP + protein L-histidine = ADP + protein N-phospho-L-histidine.</text>
        <dbReference type="EC" id="2.7.13.3"/>
    </reaction>
</comment>
<dbReference type="Gene3D" id="1.10.287.130">
    <property type="match status" value="1"/>
</dbReference>
<dbReference type="SMART" id="SM00387">
    <property type="entry name" value="HATPase_c"/>
    <property type="match status" value="1"/>
</dbReference>
<dbReference type="PROSITE" id="PS50110">
    <property type="entry name" value="RESPONSE_REGULATORY"/>
    <property type="match status" value="2"/>
</dbReference>
<dbReference type="SUPFAM" id="SSF55874">
    <property type="entry name" value="ATPase domain of HSP90 chaperone/DNA topoisomerase II/histidine kinase"/>
    <property type="match status" value="1"/>
</dbReference>
<dbReference type="Gene3D" id="3.30.565.10">
    <property type="entry name" value="Histidine kinase-like ATPase, C-terminal domain"/>
    <property type="match status" value="1"/>
</dbReference>
<dbReference type="PANTHER" id="PTHR45339">
    <property type="entry name" value="HYBRID SIGNAL TRANSDUCTION HISTIDINE KINASE J"/>
    <property type="match status" value="1"/>
</dbReference>
<dbReference type="InterPro" id="IPR036890">
    <property type="entry name" value="HATPase_C_sf"/>
</dbReference>
<dbReference type="GeneID" id="83016766"/>
<keyword evidence="14" id="KW-1185">Reference proteome</keyword>
<feature type="domain" description="Histidine kinase" evidence="10">
    <location>
        <begin position="360"/>
        <end position="583"/>
    </location>
</feature>
<feature type="modified residue" description="4-aspartylphosphate" evidence="8">
    <location>
        <position position="795"/>
    </location>
</feature>
<dbReference type="PANTHER" id="PTHR45339:SF3">
    <property type="entry name" value="HISTIDINE KINASE"/>
    <property type="match status" value="1"/>
</dbReference>
<dbReference type="InterPro" id="IPR001789">
    <property type="entry name" value="Sig_transdc_resp-reg_receiver"/>
</dbReference>
<dbReference type="CDD" id="cd00082">
    <property type="entry name" value="HisKA"/>
    <property type="match status" value="1"/>
</dbReference>
<evidence type="ECO:0000256" key="2">
    <source>
        <dbReference type="ARBA" id="ARBA00006402"/>
    </source>
</evidence>
<dbReference type="SMART" id="SM00388">
    <property type="entry name" value="HisKA"/>
    <property type="match status" value="1"/>
</dbReference>
<dbReference type="InterPro" id="IPR035965">
    <property type="entry name" value="PAS-like_dom_sf"/>
</dbReference>
<dbReference type="EMBL" id="QRUP01000025">
    <property type="protein sequence ID" value="RGR68939.1"/>
    <property type="molecule type" value="Genomic_DNA"/>
</dbReference>
<feature type="domain" description="PAS" evidence="12">
    <location>
        <begin position="216"/>
        <end position="289"/>
    </location>
</feature>
<evidence type="ECO:0000256" key="6">
    <source>
        <dbReference type="ARBA" id="ARBA00023012"/>
    </source>
</evidence>
<accession>A0A412FL98</accession>
<gene>
    <name evidence="13" type="ORF">DWY25_15310</name>
</gene>
<keyword evidence="9" id="KW-0472">Membrane</keyword>
<evidence type="ECO:0000259" key="11">
    <source>
        <dbReference type="PROSITE" id="PS50110"/>
    </source>
</evidence>
<dbReference type="CDD" id="cd17546">
    <property type="entry name" value="REC_hyHK_CKI1_RcsC-like"/>
    <property type="match status" value="2"/>
</dbReference>
<protein>
    <recommendedName>
        <fullName evidence="7">Circadian input-output histidine kinase CikA</fullName>
        <ecNumber evidence="3">2.7.13.3</ecNumber>
    </recommendedName>
</protein>
<keyword evidence="6" id="KW-0902">Two-component regulatory system</keyword>
<dbReference type="Gene3D" id="3.30.450.20">
    <property type="entry name" value="PAS domain"/>
    <property type="match status" value="1"/>
</dbReference>
<evidence type="ECO:0000256" key="9">
    <source>
        <dbReference type="SAM" id="Phobius"/>
    </source>
</evidence>